<dbReference type="GO" id="GO:0003700">
    <property type="term" value="F:DNA-binding transcription factor activity"/>
    <property type="evidence" value="ECO:0007669"/>
    <property type="project" value="InterPro"/>
</dbReference>
<dbReference type="PANTHER" id="PTHR43537:SF5">
    <property type="entry name" value="UXU OPERON TRANSCRIPTIONAL REGULATOR"/>
    <property type="match status" value="1"/>
</dbReference>
<dbReference type="Proteomes" id="UP000290567">
    <property type="component" value="Unassembled WGS sequence"/>
</dbReference>
<evidence type="ECO:0000256" key="3">
    <source>
        <dbReference type="ARBA" id="ARBA00023163"/>
    </source>
</evidence>
<protein>
    <submittedName>
        <fullName evidence="5">GntR family transcriptional regulator</fullName>
    </submittedName>
</protein>
<accession>A0A4P5P7Q5</accession>
<dbReference type="RefSeq" id="WP_146620749.1">
    <property type="nucleotide sequence ID" value="NZ_BJCC01000001.1"/>
</dbReference>
<dbReference type="InterPro" id="IPR011711">
    <property type="entry name" value="GntR_C"/>
</dbReference>
<dbReference type="InterPro" id="IPR008920">
    <property type="entry name" value="TF_FadR/GntR_C"/>
</dbReference>
<dbReference type="OrthoDB" id="574518at2"/>
<dbReference type="SUPFAM" id="SSF46785">
    <property type="entry name" value="Winged helix' DNA-binding domain"/>
    <property type="match status" value="1"/>
</dbReference>
<dbReference type="PROSITE" id="PS50949">
    <property type="entry name" value="HTH_GNTR"/>
    <property type="match status" value="1"/>
</dbReference>
<dbReference type="Pfam" id="PF00392">
    <property type="entry name" value="GntR"/>
    <property type="match status" value="1"/>
</dbReference>
<dbReference type="InterPro" id="IPR000524">
    <property type="entry name" value="Tscrpt_reg_HTH_GntR"/>
</dbReference>
<evidence type="ECO:0000259" key="4">
    <source>
        <dbReference type="PROSITE" id="PS50949"/>
    </source>
</evidence>
<dbReference type="AlphaFoldDB" id="A0A4P5P7Q5"/>
<comment type="caution">
    <text evidence="5">The sequence shown here is derived from an EMBL/GenBank/DDBJ whole genome shotgun (WGS) entry which is preliminary data.</text>
</comment>
<dbReference type="Pfam" id="PF07729">
    <property type="entry name" value="FCD"/>
    <property type="match status" value="1"/>
</dbReference>
<dbReference type="Gene3D" id="1.20.120.530">
    <property type="entry name" value="GntR ligand-binding domain-like"/>
    <property type="match status" value="1"/>
</dbReference>
<dbReference type="EMBL" id="BJCC01000001">
    <property type="protein sequence ID" value="GCF92231.1"/>
    <property type="molecule type" value="Genomic_DNA"/>
</dbReference>
<gene>
    <name evidence="5" type="primary">pdhR</name>
    <name evidence="5" type="ORF">NRIC_01220</name>
</gene>
<name>A0A4P5P7Q5_9ENTE</name>
<evidence type="ECO:0000313" key="5">
    <source>
        <dbReference type="EMBL" id="GCF92231.1"/>
    </source>
</evidence>
<organism evidence="5 6">
    <name type="scientific">Enterococcus florum</name>
    <dbReference type="NCBI Taxonomy" id="2480627"/>
    <lineage>
        <taxon>Bacteria</taxon>
        <taxon>Bacillati</taxon>
        <taxon>Bacillota</taxon>
        <taxon>Bacilli</taxon>
        <taxon>Lactobacillales</taxon>
        <taxon>Enterococcaceae</taxon>
        <taxon>Enterococcus</taxon>
    </lineage>
</organism>
<keyword evidence="3" id="KW-0804">Transcription</keyword>
<feature type="domain" description="HTH gntR-type" evidence="4">
    <location>
        <begin position="10"/>
        <end position="77"/>
    </location>
</feature>
<keyword evidence="2" id="KW-0238">DNA-binding</keyword>
<dbReference type="SUPFAM" id="SSF48008">
    <property type="entry name" value="GntR ligand-binding domain-like"/>
    <property type="match status" value="1"/>
</dbReference>
<evidence type="ECO:0000256" key="1">
    <source>
        <dbReference type="ARBA" id="ARBA00023015"/>
    </source>
</evidence>
<keyword evidence="1" id="KW-0805">Transcription regulation</keyword>
<dbReference type="SMART" id="SM00345">
    <property type="entry name" value="HTH_GNTR"/>
    <property type="match status" value="1"/>
</dbReference>
<keyword evidence="6" id="KW-1185">Reference proteome</keyword>
<proteinExistence type="predicted"/>
<evidence type="ECO:0000256" key="2">
    <source>
        <dbReference type="ARBA" id="ARBA00023125"/>
    </source>
</evidence>
<dbReference type="CDD" id="cd07377">
    <property type="entry name" value="WHTH_GntR"/>
    <property type="match status" value="1"/>
</dbReference>
<reference evidence="6" key="1">
    <citation type="submission" date="2019-02" db="EMBL/GenBank/DDBJ databases">
        <title>Draft genome sequence of Enterococcus sp. Gos25-1.</title>
        <authorList>
            <person name="Tanaka N."/>
            <person name="Shiwa Y."/>
            <person name="Fujita N."/>
        </authorList>
    </citation>
    <scope>NUCLEOTIDE SEQUENCE [LARGE SCALE GENOMIC DNA]</scope>
    <source>
        <strain evidence="6">Gos25-1</strain>
    </source>
</reference>
<dbReference type="PANTHER" id="PTHR43537">
    <property type="entry name" value="TRANSCRIPTIONAL REGULATOR, GNTR FAMILY"/>
    <property type="match status" value="1"/>
</dbReference>
<sequence length="232" mass="26774">MEIIPKYEKKSLSDMVVTYIKNRILSGTLKSGDRLIESEISTKFNISRAPVREAMRILNEQGIISFSPRKGNHVVELTSNEILEVFEIRASLETQILRKILRNQMLVEEDFQNLTDIALEMKNGESRCATNEEKVYLINTLDISFHNYLWQLSGSIKRAQILEGLFYQLLVVMNEDVTSLGIPESKTEEHLEIIEVLKTNNLPAVVKSFHQHIQNYVKETLPEEEKNFCLDC</sequence>
<dbReference type="SMART" id="SM00895">
    <property type="entry name" value="FCD"/>
    <property type="match status" value="1"/>
</dbReference>
<dbReference type="Gene3D" id="1.10.10.10">
    <property type="entry name" value="Winged helix-like DNA-binding domain superfamily/Winged helix DNA-binding domain"/>
    <property type="match status" value="1"/>
</dbReference>
<evidence type="ECO:0000313" key="6">
    <source>
        <dbReference type="Proteomes" id="UP000290567"/>
    </source>
</evidence>
<dbReference type="InterPro" id="IPR036388">
    <property type="entry name" value="WH-like_DNA-bd_sf"/>
</dbReference>
<dbReference type="InterPro" id="IPR036390">
    <property type="entry name" value="WH_DNA-bd_sf"/>
</dbReference>
<dbReference type="GO" id="GO:0003677">
    <property type="term" value="F:DNA binding"/>
    <property type="evidence" value="ECO:0007669"/>
    <property type="project" value="UniProtKB-KW"/>
</dbReference>